<dbReference type="STRING" id="80876.SAMN05421779_103252"/>
<dbReference type="Pfam" id="PF25455">
    <property type="entry name" value="Beta-barrel_CAF17_C"/>
    <property type="match status" value="1"/>
</dbReference>
<dbReference type="InterPro" id="IPR027266">
    <property type="entry name" value="TrmE/GcvT-like"/>
</dbReference>
<gene>
    <name evidence="3" type="ORF">SAMN05421779_103252</name>
</gene>
<dbReference type="PANTHER" id="PTHR22602">
    <property type="entry name" value="TRANSFERASE CAF17, MITOCHONDRIAL-RELATED"/>
    <property type="match status" value="1"/>
</dbReference>
<dbReference type="GO" id="GO:0016226">
    <property type="term" value="P:iron-sulfur cluster assembly"/>
    <property type="evidence" value="ECO:0007669"/>
    <property type="project" value="TreeGrafter"/>
</dbReference>
<dbReference type="PIRSF" id="PIRSF006487">
    <property type="entry name" value="GcvT"/>
    <property type="match status" value="1"/>
</dbReference>
<proteinExistence type="predicted"/>
<sequence length="305" mass="32766">MSKTFASLSPRRAVLAVGGEERQTFLHGLFSCATKSLTSGHGTWGALLTAQGKFLHDAFILACDEVFLLDVEADRLDDLLTRLKRYKLRSKVTLEPRPDLLVAVAWGDDIPVLPATPGQVMAVANGHGWALRDPRLPPAGWRLMLPAASALSALPELEPAPLARWDAHRIALGLPDGSRDLEIESATLLEHGFAELNGVDFKKGCFVGQEVTARMRYRGLTKKRLMPVTVTGPLPAPGTILRTADGADAGEIRSLCLDPAVIADTAPQGLALVRLAALDAGPLLADGATVQPHRLDWMVFPVEKS</sequence>
<evidence type="ECO:0000313" key="3">
    <source>
        <dbReference type="EMBL" id="SIS71665.1"/>
    </source>
</evidence>
<dbReference type="InterPro" id="IPR045179">
    <property type="entry name" value="YgfZ/GcvT"/>
</dbReference>
<dbReference type="EMBL" id="FTOA01000003">
    <property type="protein sequence ID" value="SIS71665.1"/>
    <property type="molecule type" value="Genomic_DNA"/>
</dbReference>
<dbReference type="SUPFAM" id="SSF103025">
    <property type="entry name" value="Folate-binding domain"/>
    <property type="match status" value="1"/>
</dbReference>
<dbReference type="PANTHER" id="PTHR22602:SF0">
    <property type="entry name" value="TRANSFERASE CAF17, MITOCHONDRIAL-RELATED"/>
    <property type="match status" value="1"/>
</dbReference>
<dbReference type="Gene3D" id="3.30.1360.120">
    <property type="entry name" value="Probable tRNA modification gtpase trme, domain 1"/>
    <property type="match status" value="1"/>
</dbReference>
<dbReference type="OrthoDB" id="9796287at2"/>
<feature type="domain" description="CAF17 C-terminal" evidence="2">
    <location>
        <begin position="222"/>
        <end position="298"/>
    </location>
</feature>
<reference evidence="3 4" key="1">
    <citation type="submission" date="2017-01" db="EMBL/GenBank/DDBJ databases">
        <authorList>
            <person name="Mah S.A."/>
            <person name="Swanson W.J."/>
            <person name="Moy G.W."/>
            <person name="Vacquier V.D."/>
        </authorList>
    </citation>
    <scope>NUCLEOTIDE SEQUENCE [LARGE SCALE GENOMIC DNA]</scope>
    <source>
        <strain evidence="3 4">DSM 11589</strain>
    </source>
</reference>
<accession>A0A1N7LCU3</accession>
<dbReference type="AlphaFoldDB" id="A0A1N7LCU3"/>
<dbReference type="InterPro" id="IPR017703">
    <property type="entry name" value="YgfZ/GCV_T_CS"/>
</dbReference>
<evidence type="ECO:0000256" key="1">
    <source>
        <dbReference type="ARBA" id="ARBA00022946"/>
    </source>
</evidence>
<keyword evidence="1" id="KW-0809">Transit peptide</keyword>
<evidence type="ECO:0000259" key="2">
    <source>
        <dbReference type="Pfam" id="PF25455"/>
    </source>
</evidence>
<organism evidence="3 4">
    <name type="scientific">Insolitispirillum peregrinum</name>
    <dbReference type="NCBI Taxonomy" id="80876"/>
    <lineage>
        <taxon>Bacteria</taxon>
        <taxon>Pseudomonadati</taxon>
        <taxon>Pseudomonadota</taxon>
        <taxon>Alphaproteobacteria</taxon>
        <taxon>Rhodospirillales</taxon>
        <taxon>Novispirillaceae</taxon>
        <taxon>Insolitispirillum</taxon>
    </lineage>
</organism>
<keyword evidence="4" id="KW-1185">Reference proteome</keyword>
<dbReference type="NCBIfam" id="TIGR03317">
    <property type="entry name" value="ygfZ_signature"/>
    <property type="match status" value="1"/>
</dbReference>
<dbReference type="RefSeq" id="WP_076399874.1">
    <property type="nucleotide sequence ID" value="NZ_FTOA01000003.1"/>
</dbReference>
<evidence type="ECO:0000313" key="4">
    <source>
        <dbReference type="Proteomes" id="UP000185678"/>
    </source>
</evidence>
<name>A0A1N7LCU3_9PROT</name>
<dbReference type="InterPro" id="IPR057460">
    <property type="entry name" value="CAF17_C"/>
</dbReference>
<dbReference type="Proteomes" id="UP000185678">
    <property type="component" value="Unassembled WGS sequence"/>
</dbReference>
<protein>
    <recommendedName>
        <fullName evidence="2">CAF17 C-terminal domain-containing protein</fullName>
    </recommendedName>
</protein>